<organism evidence="1 2">
    <name type="scientific">Gigaspora margarita</name>
    <dbReference type="NCBI Taxonomy" id="4874"/>
    <lineage>
        <taxon>Eukaryota</taxon>
        <taxon>Fungi</taxon>
        <taxon>Fungi incertae sedis</taxon>
        <taxon>Mucoromycota</taxon>
        <taxon>Glomeromycotina</taxon>
        <taxon>Glomeromycetes</taxon>
        <taxon>Diversisporales</taxon>
        <taxon>Gigasporaceae</taxon>
        <taxon>Gigaspora</taxon>
    </lineage>
</organism>
<reference evidence="1 2" key="1">
    <citation type="submission" date="2021-06" db="EMBL/GenBank/DDBJ databases">
        <authorList>
            <person name="Kallberg Y."/>
            <person name="Tangrot J."/>
            <person name="Rosling A."/>
        </authorList>
    </citation>
    <scope>NUCLEOTIDE SEQUENCE [LARGE SCALE GENOMIC DNA]</scope>
    <source>
        <strain evidence="1 2">120-4 pot B 10/14</strain>
    </source>
</reference>
<gene>
    <name evidence="1" type="ORF">GMARGA_LOCUS10978</name>
</gene>
<evidence type="ECO:0000313" key="1">
    <source>
        <dbReference type="EMBL" id="CAG8681383.1"/>
    </source>
</evidence>
<name>A0ABN7UWM9_GIGMA</name>
<keyword evidence="2" id="KW-1185">Reference proteome</keyword>
<dbReference type="EMBL" id="CAJVQB010006299">
    <property type="protein sequence ID" value="CAG8681383.1"/>
    <property type="molecule type" value="Genomic_DNA"/>
</dbReference>
<accession>A0ABN7UWM9</accession>
<feature type="non-terminal residue" evidence="1">
    <location>
        <position position="1"/>
    </location>
</feature>
<evidence type="ECO:0000313" key="2">
    <source>
        <dbReference type="Proteomes" id="UP000789901"/>
    </source>
</evidence>
<comment type="caution">
    <text evidence="1">The sequence shown here is derived from an EMBL/GenBank/DDBJ whole genome shotgun (WGS) entry which is preliminary data.</text>
</comment>
<sequence>GEIENIGKSSTYRDANTHTMAQSWLPLGLCYFVNVNGTSVEVEFMEVIGNAIYEDLTRLSKDLEK</sequence>
<dbReference type="Proteomes" id="UP000789901">
    <property type="component" value="Unassembled WGS sequence"/>
</dbReference>
<protein>
    <submittedName>
        <fullName evidence="1">14341_t:CDS:1</fullName>
    </submittedName>
</protein>
<proteinExistence type="predicted"/>